<dbReference type="PATRIC" id="fig|1316936.3.peg.134"/>
<keyword evidence="7 11" id="KW-0067">ATP-binding</keyword>
<evidence type="ECO:0000256" key="5">
    <source>
        <dbReference type="ARBA" id="ARBA00022598"/>
    </source>
</evidence>
<evidence type="ECO:0000256" key="4">
    <source>
        <dbReference type="ARBA" id="ARBA00022490"/>
    </source>
</evidence>
<dbReference type="Proteomes" id="UP000015350">
    <property type="component" value="Unassembled WGS sequence"/>
</dbReference>
<evidence type="ECO:0000256" key="1">
    <source>
        <dbReference type="ARBA" id="ARBA00004496"/>
    </source>
</evidence>
<dbReference type="SMART" id="SM00836">
    <property type="entry name" value="DALR_1"/>
    <property type="match status" value="1"/>
</dbReference>
<dbReference type="PRINTS" id="PR01045">
    <property type="entry name" value="TRNASYNTHGB"/>
</dbReference>
<dbReference type="InterPro" id="IPR008909">
    <property type="entry name" value="DALR_anticod-bd"/>
</dbReference>
<dbReference type="NCBIfam" id="TIGR00211">
    <property type="entry name" value="glyS"/>
    <property type="match status" value="1"/>
</dbReference>
<dbReference type="HAMAP" id="MF_00255">
    <property type="entry name" value="Gly_tRNA_synth_beta"/>
    <property type="match status" value="1"/>
</dbReference>
<dbReference type="PANTHER" id="PTHR30075">
    <property type="entry name" value="GLYCYL-TRNA SYNTHETASE"/>
    <property type="match status" value="1"/>
</dbReference>
<dbReference type="InterPro" id="IPR015944">
    <property type="entry name" value="Gly-tRNA-synth_bsu"/>
</dbReference>
<dbReference type="Pfam" id="PF02092">
    <property type="entry name" value="tRNA_synt_2f"/>
    <property type="match status" value="1"/>
</dbReference>
<dbReference type="eggNOG" id="COG0751">
    <property type="taxonomic scope" value="Bacteria"/>
</dbReference>
<dbReference type="GO" id="GO:0005829">
    <property type="term" value="C:cytosol"/>
    <property type="evidence" value="ECO:0007669"/>
    <property type="project" value="TreeGrafter"/>
</dbReference>
<dbReference type="PANTHER" id="PTHR30075:SF2">
    <property type="entry name" value="GLYCINE--TRNA LIGASE, CHLOROPLASTIC_MITOCHONDRIAL 2"/>
    <property type="match status" value="1"/>
</dbReference>
<comment type="caution">
    <text evidence="13">The sequence shown here is derived from an EMBL/GenBank/DDBJ whole genome shotgun (WGS) entry which is preliminary data.</text>
</comment>
<dbReference type="OrthoDB" id="9775440at2"/>
<dbReference type="Pfam" id="PF05746">
    <property type="entry name" value="DALR_1"/>
    <property type="match status" value="1"/>
</dbReference>
<organism evidence="13 14">
    <name type="scientific">Magnetospirillum fulvum MGU-K5</name>
    <dbReference type="NCBI Taxonomy" id="1316936"/>
    <lineage>
        <taxon>Bacteria</taxon>
        <taxon>Pseudomonadati</taxon>
        <taxon>Pseudomonadota</taxon>
        <taxon>Alphaproteobacteria</taxon>
        <taxon>Rhodospirillales</taxon>
        <taxon>Rhodospirillaceae</taxon>
        <taxon>Magnetospirillum</taxon>
    </lineage>
</organism>
<dbReference type="AlphaFoldDB" id="S9SBN9"/>
<proteinExistence type="inferred from homology"/>
<dbReference type="SUPFAM" id="SSF109604">
    <property type="entry name" value="HD-domain/PDEase-like"/>
    <property type="match status" value="1"/>
</dbReference>
<dbReference type="Gene3D" id="1.10.730.10">
    <property type="entry name" value="Isoleucyl-tRNA Synthetase, Domain 1"/>
    <property type="match status" value="1"/>
</dbReference>
<keyword evidence="4 11" id="KW-0963">Cytoplasm</keyword>
<dbReference type="PROSITE" id="PS50861">
    <property type="entry name" value="AA_TRNA_LIGASE_II_GLYAB"/>
    <property type="match status" value="1"/>
</dbReference>
<evidence type="ECO:0000313" key="13">
    <source>
        <dbReference type="EMBL" id="EPY03337.1"/>
    </source>
</evidence>
<dbReference type="GO" id="GO:0004820">
    <property type="term" value="F:glycine-tRNA ligase activity"/>
    <property type="evidence" value="ECO:0007669"/>
    <property type="project" value="UniProtKB-UniRule"/>
</dbReference>
<comment type="subunit">
    <text evidence="3 11">Tetramer of two alpha and two beta subunits.</text>
</comment>
<comment type="catalytic activity">
    <reaction evidence="10 11">
        <text>tRNA(Gly) + glycine + ATP = glycyl-tRNA(Gly) + AMP + diphosphate</text>
        <dbReference type="Rhea" id="RHEA:16013"/>
        <dbReference type="Rhea" id="RHEA-COMP:9664"/>
        <dbReference type="Rhea" id="RHEA-COMP:9683"/>
        <dbReference type="ChEBI" id="CHEBI:30616"/>
        <dbReference type="ChEBI" id="CHEBI:33019"/>
        <dbReference type="ChEBI" id="CHEBI:57305"/>
        <dbReference type="ChEBI" id="CHEBI:78442"/>
        <dbReference type="ChEBI" id="CHEBI:78522"/>
        <dbReference type="ChEBI" id="CHEBI:456215"/>
        <dbReference type="EC" id="6.1.1.14"/>
    </reaction>
</comment>
<evidence type="ECO:0000256" key="8">
    <source>
        <dbReference type="ARBA" id="ARBA00022917"/>
    </source>
</evidence>
<evidence type="ECO:0000256" key="6">
    <source>
        <dbReference type="ARBA" id="ARBA00022741"/>
    </source>
</evidence>
<evidence type="ECO:0000259" key="12">
    <source>
        <dbReference type="SMART" id="SM00836"/>
    </source>
</evidence>
<dbReference type="RefSeq" id="WP_021130529.1">
    <property type="nucleotide sequence ID" value="NZ_AQPH01000002.1"/>
</dbReference>
<name>S9SBN9_MAGFU</name>
<keyword evidence="8 11" id="KW-0648">Protein biosynthesis</keyword>
<evidence type="ECO:0000256" key="7">
    <source>
        <dbReference type="ARBA" id="ARBA00022840"/>
    </source>
</evidence>
<protein>
    <recommendedName>
        <fullName evidence="11">Glycine--tRNA ligase beta subunit</fullName>
        <ecNumber evidence="11">6.1.1.14</ecNumber>
    </recommendedName>
    <alternativeName>
        <fullName evidence="11">Glycyl-tRNA synthetase beta subunit</fullName>
        <shortName evidence="11">GlyRS</shortName>
    </alternativeName>
</protein>
<gene>
    <name evidence="11" type="primary">glyS</name>
    <name evidence="13" type="ORF">K678_00706</name>
</gene>
<dbReference type="GO" id="GO:0004814">
    <property type="term" value="F:arginine-tRNA ligase activity"/>
    <property type="evidence" value="ECO:0007669"/>
    <property type="project" value="InterPro"/>
</dbReference>
<keyword evidence="5 11" id="KW-0436">Ligase</keyword>
<dbReference type="EMBL" id="AQPH01000002">
    <property type="protein sequence ID" value="EPY03337.1"/>
    <property type="molecule type" value="Genomic_DNA"/>
</dbReference>
<dbReference type="EC" id="6.1.1.14" evidence="11"/>
<evidence type="ECO:0000256" key="3">
    <source>
        <dbReference type="ARBA" id="ARBA00011209"/>
    </source>
</evidence>
<evidence type="ECO:0000256" key="10">
    <source>
        <dbReference type="ARBA" id="ARBA00047937"/>
    </source>
</evidence>
<dbReference type="InterPro" id="IPR006194">
    <property type="entry name" value="Gly-tRNA-synth_heterodimer"/>
</dbReference>
<keyword evidence="9 11" id="KW-0030">Aminoacyl-tRNA synthetase</keyword>
<dbReference type="GO" id="GO:0006426">
    <property type="term" value="P:glycyl-tRNA aminoacylation"/>
    <property type="evidence" value="ECO:0007669"/>
    <property type="project" value="UniProtKB-UniRule"/>
</dbReference>
<comment type="similarity">
    <text evidence="2 11">Belongs to the class-II aminoacyl-tRNA synthetase family.</text>
</comment>
<reference evidence="13 14" key="1">
    <citation type="submission" date="2013-04" db="EMBL/GenBank/DDBJ databases">
        <authorList>
            <person name="Kuznetsov B."/>
            <person name="Ivanovsky R."/>
        </authorList>
    </citation>
    <scope>NUCLEOTIDE SEQUENCE [LARGE SCALE GENOMIC DNA]</scope>
    <source>
        <strain evidence="13 14">MGU-K5</strain>
    </source>
</reference>
<evidence type="ECO:0000256" key="9">
    <source>
        <dbReference type="ARBA" id="ARBA00023146"/>
    </source>
</evidence>
<dbReference type="STRING" id="1316936.K678_00706"/>
<feature type="domain" description="DALR anticodon binding" evidence="12">
    <location>
        <begin position="573"/>
        <end position="686"/>
    </location>
</feature>
<evidence type="ECO:0000256" key="2">
    <source>
        <dbReference type="ARBA" id="ARBA00008226"/>
    </source>
</evidence>
<keyword evidence="6 11" id="KW-0547">Nucleotide-binding</keyword>
<accession>S9SBN9</accession>
<dbReference type="GO" id="GO:0006420">
    <property type="term" value="P:arginyl-tRNA aminoacylation"/>
    <property type="evidence" value="ECO:0007669"/>
    <property type="project" value="InterPro"/>
</dbReference>
<dbReference type="GO" id="GO:0005524">
    <property type="term" value="F:ATP binding"/>
    <property type="evidence" value="ECO:0007669"/>
    <property type="project" value="UniProtKB-UniRule"/>
</dbReference>
<evidence type="ECO:0000313" key="14">
    <source>
        <dbReference type="Proteomes" id="UP000015350"/>
    </source>
</evidence>
<comment type="subcellular location">
    <subcellularLocation>
        <location evidence="1 11">Cytoplasm</location>
    </subcellularLocation>
</comment>
<evidence type="ECO:0000256" key="11">
    <source>
        <dbReference type="HAMAP-Rule" id="MF_00255"/>
    </source>
</evidence>
<sequence length="688" mass="73688">MAEFLLEILSEEIPARMQARAADDLRRLVTDGLTAGGITFESARALVTPRRLVLAIDGLPLAGPDLSEEKRGPRVGAPAQAMDGFLKSTGLTVEQLEQRDTGKGVFWFAVIERKGRATVDLLKEVVEATMAAFPWPKSQRWGTHTVRWVRPVQSILALFDGAVIPVQFGPVAAGNVTRGHRFLAPESFAVTGFADYAERLRAAKVILDPAERRDTILTGALALARAEGLTLKDDEGLLAEVAGLVEWPVPLIGSIDDAFMDVPAEVLITSMRAHQKYFSLLKADGSLAPRFIVVSNMAASDGGKAIVSGNQRVLRARLSDAKFFWDTDRRHRLDSRLPKLAERTFYAGLGTMRDKADRIAALAKAIAAQINADPALAERAGLLAKADLSSEMVGEFPELQGVMGRYYARNDGEAAEVAEAIAAHYSPVGPSDSCPTAPIAVAVALADKIDSLVGFFAIDEKPTGSKDPFALRRAALGVIRLIVENGLRIKLSAVFGPSWASFGGTLANNADQTVADLLSFFADRLAVAWKEQGIRHDLINAVFALGGQDDLVLLRKRVEALASFVASDDGSNLLVAYRRAANIVRIEEKKDGTSFAAPVDAAKLVQAEEQALAAALDHVGPTVEAALQAEDFAAAMAALATLRRPLDAFFEQVTVNADQPDLRVARLGLLAAIGTAMGRVADFSKIEG</sequence>